<gene>
    <name evidence="1" type="primary">WBGene00205798</name>
</gene>
<organism evidence="1 2">
    <name type="scientific">Pristionchus pacificus</name>
    <name type="common">Parasitic nematode worm</name>
    <dbReference type="NCBI Taxonomy" id="54126"/>
    <lineage>
        <taxon>Eukaryota</taxon>
        <taxon>Metazoa</taxon>
        <taxon>Ecdysozoa</taxon>
        <taxon>Nematoda</taxon>
        <taxon>Chromadorea</taxon>
        <taxon>Rhabditida</taxon>
        <taxon>Rhabditina</taxon>
        <taxon>Diplogasteromorpha</taxon>
        <taxon>Diplogasteroidea</taxon>
        <taxon>Neodiplogasteridae</taxon>
        <taxon>Pristionchus</taxon>
    </lineage>
</organism>
<sequence>MWRYSLLAFIMCVLAMQTAAVSTTESNTLVYTEMVETLDSTTISSEAEEMTEPQQLLHVLLQKWSTIMKKFTRIGQTEGLSDIEIIRLREVGVDA</sequence>
<evidence type="ECO:0000313" key="2">
    <source>
        <dbReference type="Proteomes" id="UP000005239"/>
    </source>
</evidence>
<dbReference type="AlphaFoldDB" id="A0A2A6CPK7"/>
<accession>A0A8R1UNR7</accession>
<accession>A0A2A6CPK7</accession>
<name>A0A2A6CPK7_PRIPA</name>
<protein>
    <submittedName>
        <fullName evidence="1">Uncharacterized protein</fullName>
    </submittedName>
</protein>
<evidence type="ECO:0000313" key="1">
    <source>
        <dbReference type="EnsemblMetazoa" id="PPA32938.1"/>
    </source>
</evidence>
<dbReference type="EnsemblMetazoa" id="PPA32938.1">
    <property type="protein sequence ID" value="PPA32938.1"/>
    <property type="gene ID" value="WBGene00205798"/>
</dbReference>
<reference evidence="1" key="2">
    <citation type="submission" date="2022-06" db="UniProtKB">
        <authorList>
            <consortium name="EnsemblMetazoa"/>
        </authorList>
    </citation>
    <scope>IDENTIFICATION</scope>
    <source>
        <strain evidence="1">PS312</strain>
    </source>
</reference>
<reference evidence="2" key="1">
    <citation type="journal article" date="2008" name="Nat. Genet.">
        <title>The Pristionchus pacificus genome provides a unique perspective on nematode lifestyle and parasitism.</title>
        <authorList>
            <person name="Dieterich C."/>
            <person name="Clifton S.W."/>
            <person name="Schuster L.N."/>
            <person name="Chinwalla A."/>
            <person name="Delehaunty K."/>
            <person name="Dinkelacker I."/>
            <person name="Fulton L."/>
            <person name="Fulton R."/>
            <person name="Godfrey J."/>
            <person name="Minx P."/>
            <person name="Mitreva M."/>
            <person name="Roeseler W."/>
            <person name="Tian H."/>
            <person name="Witte H."/>
            <person name="Yang S.P."/>
            <person name="Wilson R.K."/>
            <person name="Sommer R.J."/>
        </authorList>
    </citation>
    <scope>NUCLEOTIDE SEQUENCE [LARGE SCALE GENOMIC DNA]</scope>
    <source>
        <strain evidence="2">PS312</strain>
    </source>
</reference>
<proteinExistence type="predicted"/>
<dbReference type="Proteomes" id="UP000005239">
    <property type="component" value="Unassembled WGS sequence"/>
</dbReference>
<keyword evidence="2" id="KW-1185">Reference proteome</keyword>